<proteinExistence type="predicted"/>
<name>A0AA38VLK7_9PEZI</name>
<reference evidence="1" key="1">
    <citation type="submission" date="2022-07" db="EMBL/GenBank/DDBJ databases">
        <title>Fungi with potential for degradation of polypropylene.</title>
        <authorList>
            <person name="Gostincar C."/>
        </authorList>
    </citation>
    <scope>NUCLEOTIDE SEQUENCE</scope>
    <source>
        <strain evidence="1">EXF-13308</strain>
    </source>
</reference>
<protein>
    <submittedName>
        <fullName evidence="1">Uncharacterized protein</fullName>
    </submittedName>
</protein>
<sequence length="294" mass="32198">MNPTTVAGYVDALISDFDSGLLSYARWKKRKESENHYCKQSASPGQAGVTYCALSTSLRVSGPKIQETYELGSAILGPNFSTGDALCLGLLSSQLLLIRSRTDADTPALPDPEYFDGGDTAVWPTQSPMPQFLSEPPSPPLTPQLMNNGIESAYPAPYSKVGAVTCGDRPINGVFSVFCPEALALQVDIKRQVPARRKCQCGYLWGAPELSGGMDSLLLKDGFRMTRRFLAKSHCEPRGQRPYGMRYGCVLCTSTGWTETHETAEHLRVHINASHIKWQMLHDRDLTALQPIAA</sequence>
<keyword evidence="2" id="KW-1185">Reference proteome</keyword>
<accession>A0AA38VLK7</accession>
<dbReference type="AlphaFoldDB" id="A0AA38VLK7"/>
<dbReference type="Proteomes" id="UP001174694">
    <property type="component" value="Unassembled WGS sequence"/>
</dbReference>
<gene>
    <name evidence="1" type="ORF">NKR23_g3847</name>
</gene>
<dbReference type="EMBL" id="JANBVO010000008">
    <property type="protein sequence ID" value="KAJ9150449.1"/>
    <property type="molecule type" value="Genomic_DNA"/>
</dbReference>
<evidence type="ECO:0000313" key="2">
    <source>
        <dbReference type="Proteomes" id="UP001174694"/>
    </source>
</evidence>
<evidence type="ECO:0000313" key="1">
    <source>
        <dbReference type="EMBL" id="KAJ9150449.1"/>
    </source>
</evidence>
<comment type="caution">
    <text evidence="1">The sequence shown here is derived from an EMBL/GenBank/DDBJ whole genome shotgun (WGS) entry which is preliminary data.</text>
</comment>
<organism evidence="1 2">
    <name type="scientific">Pleurostoma richardsiae</name>
    <dbReference type="NCBI Taxonomy" id="41990"/>
    <lineage>
        <taxon>Eukaryota</taxon>
        <taxon>Fungi</taxon>
        <taxon>Dikarya</taxon>
        <taxon>Ascomycota</taxon>
        <taxon>Pezizomycotina</taxon>
        <taxon>Sordariomycetes</taxon>
        <taxon>Sordariomycetidae</taxon>
        <taxon>Calosphaeriales</taxon>
        <taxon>Pleurostomataceae</taxon>
        <taxon>Pleurostoma</taxon>
    </lineage>
</organism>